<keyword evidence="2" id="KW-1003">Cell membrane</keyword>
<dbReference type="EMBL" id="JABDTM020022726">
    <property type="protein sequence ID" value="KAH0815705.1"/>
    <property type="molecule type" value="Genomic_DNA"/>
</dbReference>
<feature type="transmembrane region" description="Helical" evidence="8">
    <location>
        <begin position="370"/>
        <end position="389"/>
    </location>
</feature>
<evidence type="ECO:0000256" key="6">
    <source>
        <dbReference type="ARBA" id="ARBA00023170"/>
    </source>
</evidence>
<feature type="transmembrane region" description="Helical" evidence="8">
    <location>
        <begin position="243"/>
        <end position="264"/>
    </location>
</feature>
<feature type="transmembrane region" description="Helical" evidence="8">
    <location>
        <begin position="575"/>
        <end position="598"/>
    </location>
</feature>
<name>A0A8J6LCP6_TENMO</name>
<dbReference type="Proteomes" id="UP000719412">
    <property type="component" value="Unassembled WGS sequence"/>
</dbReference>
<evidence type="ECO:0000256" key="2">
    <source>
        <dbReference type="ARBA" id="ARBA00022475"/>
    </source>
</evidence>
<feature type="transmembrane region" description="Helical" evidence="8">
    <location>
        <begin position="80"/>
        <end position="100"/>
    </location>
</feature>
<evidence type="ECO:0000313" key="10">
    <source>
        <dbReference type="Proteomes" id="UP000719412"/>
    </source>
</evidence>
<accession>A0A8J6LCP6</accession>
<keyword evidence="7" id="KW-0807">Transducer</keyword>
<comment type="subcellular location">
    <subcellularLocation>
        <location evidence="1">Cell membrane</location>
        <topology evidence="1">Multi-pass membrane protein</topology>
    </subcellularLocation>
</comment>
<dbReference type="InterPro" id="IPR013604">
    <property type="entry name" value="7TM_chemorcpt"/>
</dbReference>
<feature type="transmembrane region" description="Helical" evidence="8">
    <location>
        <begin position="451"/>
        <end position="469"/>
    </location>
</feature>
<keyword evidence="6" id="KW-0675">Receptor</keyword>
<evidence type="ECO:0000256" key="7">
    <source>
        <dbReference type="ARBA" id="ARBA00023224"/>
    </source>
</evidence>
<feature type="transmembrane region" description="Helical" evidence="8">
    <location>
        <begin position="660"/>
        <end position="679"/>
    </location>
</feature>
<dbReference type="Pfam" id="PF08395">
    <property type="entry name" value="7tm_7"/>
    <property type="match status" value="2"/>
</dbReference>
<protein>
    <recommendedName>
        <fullName evidence="11">Gustatory receptor</fullName>
    </recommendedName>
</protein>
<feature type="transmembrane region" description="Helical" evidence="8">
    <location>
        <begin position="409"/>
        <end position="430"/>
    </location>
</feature>
<feature type="transmembrane region" description="Helical" evidence="8">
    <location>
        <begin position="130"/>
        <end position="153"/>
    </location>
</feature>
<evidence type="ECO:0000256" key="4">
    <source>
        <dbReference type="ARBA" id="ARBA00022989"/>
    </source>
</evidence>
<feature type="transmembrane region" description="Helical" evidence="8">
    <location>
        <begin position="763"/>
        <end position="788"/>
    </location>
</feature>
<feature type="transmembrane region" description="Helical" evidence="8">
    <location>
        <begin position="165"/>
        <end position="185"/>
    </location>
</feature>
<feature type="transmembrane region" description="Helical" evidence="8">
    <location>
        <begin position="694"/>
        <end position="717"/>
    </location>
</feature>
<dbReference type="GO" id="GO:0050909">
    <property type="term" value="P:sensory perception of taste"/>
    <property type="evidence" value="ECO:0007669"/>
    <property type="project" value="InterPro"/>
</dbReference>
<dbReference type="GO" id="GO:0030425">
    <property type="term" value="C:dendrite"/>
    <property type="evidence" value="ECO:0007669"/>
    <property type="project" value="TreeGrafter"/>
</dbReference>
<evidence type="ECO:0000256" key="1">
    <source>
        <dbReference type="ARBA" id="ARBA00004651"/>
    </source>
</evidence>
<evidence type="ECO:0000256" key="5">
    <source>
        <dbReference type="ARBA" id="ARBA00023136"/>
    </source>
</evidence>
<evidence type="ECO:0008006" key="11">
    <source>
        <dbReference type="Google" id="ProtNLM"/>
    </source>
</evidence>
<evidence type="ECO:0000256" key="3">
    <source>
        <dbReference type="ARBA" id="ARBA00022692"/>
    </source>
</evidence>
<keyword evidence="3 8" id="KW-0812">Transmembrane</keyword>
<feature type="transmembrane region" description="Helical" evidence="8">
    <location>
        <begin position="489"/>
        <end position="508"/>
    </location>
</feature>
<dbReference type="GO" id="GO:0007165">
    <property type="term" value="P:signal transduction"/>
    <property type="evidence" value="ECO:0007669"/>
    <property type="project" value="UniProtKB-KW"/>
</dbReference>
<evidence type="ECO:0000256" key="8">
    <source>
        <dbReference type="SAM" id="Phobius"/>
    </source>
</evidence>
<dbReference type="GO" id="GO:0005886">
    <property type="term" value="C:plasma membrane"/>
    <property type="evidence" value="ECO:0007669"/>
    <property type="project" value="UniProtKB-SubCell"/>
</dbReference>
<dbReference type="PANTHER" id="PTHR21143:SF133">
    <property type="entry name" value="GUSTATORY AND PHEROMONE RECEPTOR 32A-RELATED"/>
    <property type="match status" value="1"/>
</dbReference>
<dbReference type="GO" id="GO:0043025">
    <property type="term" value="C:neuronal cell body"/>
    <property type="evidence" value="ECO:0007669"/>
    <property type="project" value="TreeGrafter"/>
</dbReference>
<keyword evidence="5 8" id="KW-0472">Membrane</keyword>
<organism evidence="9 10">
    <name type="scientific">Tenebrio molitor</name>
    <name type="common">Yellow mealworm beetle</name>
    <dbReference type="NCBI Taxonomy" id="7067"/>
    <lineage>
        <taxon>Eukaryota</taxon>
        <taxon>Metazoa</taxon>
        <taxon>Ecdysozoa</taxon>
        <taxon>Arthropoda</taxon>
        <taxon>Hexapoda</taxon>
        <taxon>Insecta</taxon>
        <taxon>Pterygota</taxon>
        <taxon>Neoptera</taxon>
        <taxon>Endopterygota</taxon>
        <taxon>Coleoptera</taxon>
        <taxon>Polyphaga</taxon>
        <taxon>Cucujiformia</taxon>
        <taxon>Tenebrionidae</taxon>
        <taxon>Tenebrio</taxon>
    </lineage>
</organism>
<proteinExistence type="predicted"/>
<keyword evidence="4 8" id="KW-1133">Transmembrane helix</keyword>
<sequence length="797" mass="91885">MWSDDVVSTVRPIWILSQLFLMCPKAIHEEIKKKKRRRTSQIYEFVYSTVAILSTVYITYATSNFKILPNINTVTQLAHLLFNASNNISMLSTTFFCLLYQNKLTKLISRLHKIEIKLKRSFKWKSYKSVKIFVVCELLFTLSIWIPFFVTYVLVQASGTFWMRFYNWLVIYTSTKISQVLLNLINENIKTLFKEHNQLITTPKNSGLFYKKSLDEITRVYDEITIACTDVQSIFSTPLLMKFASQFVGICSALYFCIFGYLYDGHVVKPHSFNDVVIPVCTVFICTVQVAATVLVCELTILEYKRTGKLIYRISLTKHDTPLMTKINLFCLRLLHGNWEFHASGFFKINASLLHTQNHREIIIDVCDNLPVGLLLGTGAVSLSFIKSISGTLTRIDISAPVDLWEIRVVGIVAIVSRSYVFVAYLRVELNRYRRPIDEKITSKQSLFQKIYIVVYNVFAIFVTTYMVYASSTFKISDEFNVVTQLADLIFNVSNNISAVVTVFFCLVHQKTLTRVVQRLDDIDTKLKQSFKWKSYKNTQIFITTQLIFVVGLWLSFLVNFMWHCPSWRCFYRWVILYTSTKMSQVMLMEFCAFVVVLKQKLYVINENLKEISKDGNQSAIITHVLYKETLNKMEILHNKILVVYGEIQSIFSVPLLMKIASQFIGIFCSLYFCIFGYISDDRFVDPQNFHDVLLPLLSVLVSSVEIATTVAACEYVSLEYKRTKKLLYRIPVAKGDALLIKRVNLFSLQLTHKKIEFTASGFFAINGSLLHTIVGAVTVYLVMFIQFDIATNKVST</sequence>
<dbReference type="PANTHER" id="PTHR21143">
    <property type="entry name" value="INVERTEBRATE GUSTATORY RECEPTOR"/>
    <property type="match status" value="1"/>
</dbReference>
<evidence type="ECO:0000313" key="9">
    <source>
        <dbReference type="EMBL" id="KAH0815705.1"/>
    </source>
</evidence>
<comment type="caution">
    <text evidence="9">The sequence shown here is derived from an EMBL/GenBank/DDBJ whole genome shotgun (WGS) entry which is preliminary data.</text>
</comment>
<reference evidence="9" key="1">
    <citation type="journal article" date="2020" name="J Insects Food Feed">
        <title>The yellow mealworm (Tenebrio molitor) genome: a resource for the emerging insects as food and feed industry.</title>
        <authorList>
            <person name="Eriksson T."/>
            <person name="Andere A."/>
            <person name="Kelstrup H."/>
            <person name="Emery V."/>
            <person name="Picard C."/>
        </authorList>
    </citation>
    <scope>NUCLEOTIDE SEQUENCE</scope>
    <source>
        <strain evidence="9">Stoneville</strain>
        <tissue evidence="9">Whole head</tissue>
    </source>
</reference>
<dbReference type="AlphaFoldDB" id="A0A8J6LCP6"/>
<feature type="transmembrane region" description="Helical" evidence="8">
    <location>
        <begin position="276"/>
        <end position="302"/>
    </location>
</feature>
<reference evidence="9" key="2">
    <citation type="submission" date="2021-08" db="EMBL/GenBank/DDBJ databases">
        <authorList>
            <person name="Eriksson T."/>
        </authorList>
    </citation>
    <scope>NUCLEOTIDE SEQUENCE</scope>
    <source>
        <strain evidence="9">Stoneville</strain>
        <tissue evidence="9">Whole head</tissue>
    </source>
</reference>
<feature type="transmembrane region" description="Helical" evidence="8">
    <location>
        <begin position="42"/>
        <end position="60"/>
    </location>
</feature>
<dbReference type="GO" id="GO:0007635">
    <property type="term" value="P:chemosensory behavior"/>
    <property type="evidence" value="ECO:0007669"/>
    <property type="project" value="TreeGrafter"/>
</dbReference>
<gene>
    <name evidence="9" type="ORF">GEV33_007086</name>
</gene>
<keyword evidence="10" id="KW-1185">Reference proteome</keyword>
<dbReference type="GO" id="GO:0030424">
    <property type="term" value="C:axon"/>
    <property type="evidence" value="ECO:0007669"/>
    <property type="project" value="TreeGrafter"/>
</dbReference>
<dbReference type="GO" id="GO:0008049">
    <property type="term" value="P:male courtship behavior"/>
    <property type="evidence" value="ECO:0007669"/>
    <property type="project" value="TreeGrafter"/>
</dbReference>
<feature type="transmembrane region" description="Helical" evidence="8">
    <location>
        <begin position="541"/>
        <end position="563"/>
    </location>
</feature>